<keyword evidence="1" id="KW-0472">Membrane</keyword>
<dbReference type="PANTHER" id="PTHR43471">
    <property type="entry name" value="ABC TRANSPORTER PERMEASE"/>
    <property type="match status" value="1"/>
</dbReference>
<comment type="caution">
    <text evidence="2">The sequence shown here is derived from an EMBL/GenBank/DDBJ whole genome shotgun (WGS) entry which is preliminary data.</text>
</comment>
<dbReference type="GO" id="GO:0140359">
    <property type="term" value="F:ABC-type transporter activity"/>
    <property type="evidence" value="ECO:0007669"/>
    <property type="project" value="InterPro"/>
</dbReference>
<gene>
    <name evidence="2" type="ORF">DRJ04_01900</name>
</gene>
<proteinExistence type="predicted"/>
<accession>A0A662DFR7</accession>
<dbReference type="GO" id="GO:0005886">
    <property type="term" value="C:plasma membrane"/>
    <property type="evidence" value="ECO:0007669"/>
    <property type="project" value="UniProtKB-SubCell"/>
</dbReference>
<dbReference type="Proteomes" id="UP000280417">
    <property type="component" value="Unassembled WGS sequence"/>
</dbReference>
<feature type="transmembrane region" description="Helical" evidence="1">
    <location>
        <begin position="116"/>
        <end position="146"/>
    </location>
</feature>
<evidence type="ECO:0000256" key="1">
    <source>
        <dbReference type="SAM" id="Phobius"/>
    </source>
</evidence>
<reference evidence="2 3" key="1">
    <citation type="submission" date="2018-06" db="EMBL/GenBank/DDBJ databases">
        <title>Extensive metabolic versatility and redundancy in microbially diverse, dynamic hydrothermal sediments.</title>
        <authorList>
            <person name="Dombrowski N."/>
            <person name="Teske A."/>
            <person name="Baker B.J."/>
        </authorList>
    </citation>
    <scope>NUCLEOTIDE SEQUENCE [LARGE SCALE GENOMIC DNA]</scope>
    <source>
        <strain evidence="2">B3_G15</strain>
    </source>
</reference>
<evidence type="ECO:0000313" key="2">
    <source>
        <dbReference type="EMBL" id="RLE14684.1"/>
    </source>
</evidence>
<evidence type="ECO:0000313" key="3">
    <source>
        <dbReference type="Proteomes" id="UP000280417"/>
    </source>
</evidence>
<name>A0A662DFR7_UNCAE</name>
<feature type="transmembrane region" description="Helical" evidence="1">
    <location>
        <begin position="26"/>
        <end position="46"/>
    </location>
</feature>
<protein>
    <recommendedName>
        <fullName evidence="4">ABC transporter permease</fullName>
    </recommendedName>
</protein>
<organism evidence="2 3">
    <name type="scientific">Aerophobetes bacterium</name>
    <dbReference type="NCBI Taxonomy" id="2030807"/>
    <lineage>
        <taxon>Bacteria</taxon>
        <taxon>Candidatus Aerophobota</taxon>
    </lineage>
</organism>
<sequence>MIVFLSILFSLLTFTAEVKIIKDVGLAGISIFSSLIAIFLSGEAVVGEVEKKTIYILLSKPADRAGFIVGSWLGIILTAGVAILINGAVLVFLIYLRQNFVEPGIFLAISFMELEIIIITSIGILFSSFSSSALTGTLLCLFVYLLGHLNPQLYLLTKLVDRRIIKGFISLICWILPNLEYFNLREKVVKGYPLPDVIYIGRLLLYTFFYSAICLVIAHLLFQRKEL</sequence>
<evidence type="ECO:0008006" key="4">
    <source>
        <dbReference type="Google" id="ProtNLM"/>
    </source>
</evidence>
<feature type="transmembrane region" description="Helical" evidence="1">
    <location>
        <begin position="67"/>
        <end position="96"/>
    </location>
</feature>
<dbReference type="AlphaFoldDB" id="A0A662DFR7"/>
<dbReference type="Pfam" id="PF12679">
    <property type="entry name" value="ABC2_membrane_2"/>
    <property type="match status" value="1"/>
</dbReference>
<keyword evidence="1" id="KW-1133">Transmembrane helix</keyword>
<feature type="transmembrane region" description="Helical" evidence="1">
    <location>
        <begin position="204"/>
        <end position="222"/>
    </location>
</feature>
<dbReference type="EMBL" id="QMQA01000033">
    <property type="protein sequence ID" value="RLE14684.1"/>
    <property type="molecule type" value="Genomic_DNA"/>
</dbReference>
<keyword evidence="1" id="KW-0812">Transmembrane</keyword>
<feature type="transmembrane region" description="Helical" evidence="1">
    <location>
        <begin position="167"/>
        <end position="184"/>
    </location>
</feature>
<dbReference type="PANTHER" id="PTHR43471:SF10">
    <property type="entry name" value="SLL1107 PROTEIN"/>
    <property type="match status" value="1"/>
</dbReference>